<protein>
    <submittedName>
        <fullName evidence="1">Uncharacterized protein</fullName>
    </submittedName>
</protein>
<name>A0A7S7RP89_9BACT</name>
<dbReference type="RefSeq" id="WP_194372290.1">
    <property type="nucleotide sequence ID" value="NZ_CP054492.1"/>
</dbReference>
<dbReference type="KEGG" id="sbal:HUE88_06515"/>
<keyword evidence="2" id="KW-1185">Reference proteome</keyword>
<dbReference type="Proteomes" id="UP000593994">
    <property type="component" value="Chromosome"/>
</dbReference>
<organism evidence="1 2">
    <name type="scientific">Candidatus Sulfurimonas baltica</name>
    <dbReference type="NCBI Taxonomy" id="2740404"/>
    <lineage>
        <taxon>Bacteria</taxon>
        <taxon>Pseudomonadati</taxon>
        <taxon>Campylobacterota</taxon>
        <taxon>Epsilonproteobacteria</taxon>
        <taxon>Campylobacterales</taxon>
        <taxon>Sulfurimonadaceae</taxon>
        <taxon>Sulfurimonas</taxon>
    </lineage>
</organism>
<gene>
    <name evidence="1" type="ORF">HUE88_06515</name>
</gene>
<dbReference type="EMBL" id="CP054492">
    <property type="protein sequence ID" value="QOY53321.1"/>
    <property type="molecule type" value="Genomic_DNA"/>
</dbReference>
<accession>A0A7S7RP89</accession>
<proteinExistence type="predicted"/>
<sequence length="268" mass="31833">MNLCNTNKILAKEVKDFMLHVKDVNEESITDFLVWKWKEIDKKFKCIDVSTFTRHQESTLSGADYEMEIWIVGNKYNYPLVFQAKKFRKQYDAYVTKLRYPSNTKKQMNTLLKYAKSHKRIPFYMYYSLPDKNTTTMCQNGYINDCAVFMSHAKVVEEFADKVHGNRISKNDLLSKSNPFHCMFCCPLAADNEYFTHYFQDIKDSSDRQELPAYAQYLLNVDEDKINSEEMKYFIEKNELNVYRYIAVYDMRDTNESSNKTLERNSLP</sequence>
<evidence type="ECO:0000313" key="2">
    <source>
        <dbReference type="Proteomes" id="UP000593994"/>
    </source>
</evidence>
<evidence type="ECO:0000313" key="1">
    <source>
        <dbReference type="EMBL" id="QOY53321.1"/>
    </source>
</evidence>
<reference evidence="1 2" key="1">
    <citation type="submission" date="2020-05" db="EMBL/GenBank/DDBJ databases">
        <title>Sulfurimonas marisnigri, sp. nov., and Sulfurimonas baltica, sp. nov., manganese oxide reducing chemolithoautotrophs of the class Epsilonproteobacteria isolated from the pelagic redoxclines of the Black and Baltic Seas and emended description of the genus Sulfurimonas.</title>
        <authorList>
            <person name="Henkel J.V."/>
            <person name="Laudan C."/>
            <person name="Werner J."/>
            <person name="Neu T."/>
            <person name="Plewe S."/>
            <person name="Sproer C."/>
            <person name="Bunk B."/>
            <person name="Schulz-Vogt H.N."/>
        </authorList>
    </citation>
    <scope>NUCLEOTIDE SEQUENCE [LARGE SCALE GENOMIC DNA]</scope>
    <source>
        <strain evidence="1 2">GD2</strain>
    </source>
</reference>
<dbReference type="Pfam" id="PF20320">
    <property type="entry name" value="DUF6615"/>
    <property type="match status" value="1"/>
</dbReference>
<dbReference type="AlphaFoldDB" id="A0A7S7RP89"/>
<dbReference type="InterPro" id="IPR046723">
    <property type="entry name" value="DUF6615"/>
</dbReference>